<protein>
    <recommendedName>
        <fullName evidence="10">Signal recognition particle protein</fullName>
        <ecNumber evidence="10">3.6.5.4</ecNumber>
    </recommendedName>
    <alternativeName>
        <fullName evidence="10">Fifty-four homolog</fullName>
    </alternativeName>
</protein>
<dbReference type="EC" id="3.6.5.4" evidence="10"/>
<dbReference type="GO" id="GO:0005886">
    <property type="term" value="C:plasma membrane"/>
    <property type="evidence" value="ECO:0007669"/>
    <property type="project" value="UniProtKB-SubCell"/>
</dbReference>
<reference evidence="12" key="1">
    <citation type="submission" date="2022-08" db="EMBL/GenBank/DDBJ databases">
        <authorList>
            <person name="Vandamme P."/>
            <person name="Hettiarachchi A."/>
            <person name="Peeters C."/>
            <person name="Cnockaert M."/>
            <person name="Carlier A."/>
        </authorList>
    </citation>
    <scope>NUCLEOTIDE SEQUENCE</scope>
    <source>
        <strain evidence="12">LMG 31809</strain>
    </source>
</reference>
<dbReference type="Proteomes" id="UP001141619">
    <property type="component" value="Unassembled WGS sequence"/>
</dbReference>
<dbReference type="GO" id="GO:0006614">
    <property type="term" value="P:SRP-dependent cotranslational protein targeting to membrane"/>
    <property type="evidence" value="ECO:0007669"/>
    <property type="project" value="InterPro"/>
</dbReference>
<dbReference type="GO" id="GO:0008312">
    <property type="term" value="F:7S RNA binding"/>
    <property type="evidence" value="ECO:0007669"/>
    <property type="project" value="InterPro"/>
</dbReference>
<dbReference type="SMART" id="SM00963">
    <property type="entry name" value="SRP54_N"/>
    <property type="match status" value="1"/>
</dbReference>
<evidence type="ECO:0000256" key="6">
    <source>
        <dbReference type="ARBA" id="ARBA00023134"/>
    </source>
</evidence>
<comment type="function">
    <text evidence="10">Involved in targeting and insertion of nascent membrane proteins into the cytoplasmic membrane. Binds to the hydrophobic signal sequence of the ribosome-nascent chain (RNC) as it emerges from the ribosomes. The SRP-RNC complex is then targeted to the cytoplasmic membrane where it interacts with the SRP receptor FtsY. Interaction with FtsY leads to the transfer of the RNC complex to the Sec translocase for insertion into the membrane, the hydrolysis of GTP by both Ffh and FtsY, and the dissociation of the SRP-FtsY complex into the individual components.</text>
</comment>
<keyword evidence="8 10" id="KW-0687">Ribonucleoprotein</keyword>
<dbReference type="InterPro" id="IPR042101">
    <property type="entry name" value="SRP54_N_sf"/>
</dbReference>
<dbReference type="EMBL" id="JANWOI010000001">
    <property type="protein sequence ID" value="MDA5192724.1"/>
    <property type="molecule type" value="Genomic_DNA"/>
</dbReference>
<evidence type="ECO:0000256" key="1">
    <source>
        <dbReference type="ARBA" id="ARBA00004515"/>
    </source>
</evidence>
<keyword evidence="13" id="KW-1185">Reference proteome</keyword>
<dbReference type="SUPFAM" id="SSF47446">
    <property type="entry name" value="Signal peptide-binding domain"/>
    <property type="match status" value="1"/>
</dbReference>
<dbReference type="CDD" id="cd18539">
    <property type="entry name" value="SRP_G"/>
    <property type="match status" value="1"/>
</dbReference>
<dbReference type="PANTHER" id="PTHR11564:SF5">
    <property type="entry name" value="SIGNAL RECOGNITION PARTICLE SUBUNIT SRP54"/>
    <property type="match status" value="1"/>
</dbReference>
<comment type="catalytic activity">
    <reaction evidence="9 10">
        <text>GTP + H2O = GDP + phosphate + H(+)</text>
        <dbReference type="Rhea" id="RHEA:19669"/>
        <dbReference type="ChEBI" id="CHEBI:15377"/>
        <dbReference type="ChEBI" id="CHEBI:15378"/>
        <dbReference type="ChEBI" id="CHEBI:37565"/>
        <dbReference type="ChEBI" id="CHEBI:43474"/>
        <dbReference type="ChEBI" id="CHEBI:58189"/>
        <dbReference type="EC" id="3.6.5.4"/>
    </reaction>
</comment>
<dbReference type="SMART" id="SM00382">
    <property type="entry name" value="AAA"/>
    <property type="match status" value="1"/>
</dbReference>
<dbReference type="Pfam" id="PF02978">
    <property type="entry name" value="SRP_SPB"/>
    <property type="match status" value="1"/>
</dbReference>
<proteinExistence type="inferred from homology"/>
<feature type="binding site" evidence="10">
    <location>
        <begin position="195"/>
        <end position="199"/>
    </location>
    <ligand>
        <name>GTP</name>
        <dbReference type="ChEBI" id="CHEBI:37565"/>
    </ligand>
</feature>
<evidence type="ECO:0000256" key="2">
    <source>
        <dbReference type="ARBA" id="ARBA00005450"/>
    </source>
</evidence>
<evidence type="ECO:0000256" key="7">
    <source>
        <dbReference type="ARBA" id="ARBA00023135"/>
    </source>
</evidence>
<evidence type="ECO:0000256" key="5">
    <source>
        <dbReference type="ARBA" id="ARBA00022884"/>
    </source>
</evidence>
<dbReference type="Gene3D" id="1.20.120.140">
    <property type="entry name" value="Signal recognition particle SRP54, nucleotide-binding domain"/>
    <property type="match status" value="1"/>
</dbReference>
<dbReference type="Gene3D" id="1.10.260.30">
    <property type="entry name" value="Signal recognition particle, SRP54 subunit, M-domain"/>
    <property type="match status" value="1"/>
</dbReference>
<dbReference type="InterPro" id="IPR013822">
    <property type="entry name" value="Signal_recog_particl_SRP54_hlx"/>
</dbReference>
<keyword evidence="5 10" id="KW-0694">RNA-binding</keyword>
<dbReference type="InterPro" id="IPR004125">
    <property type="entry name" value="Signal_recog_particle_SRP54_M"/>
</dbReference>
<evidence type="ECO:0000313" key="12">
    <source>
        <dbReference type="EMBL" id="MDA5192724.1"/>
    </source>
</evidence>
<dbReference type="PANTHER" id="PTHR11564">
    <property type="entry name" value="SIGNAL RECOGNITION PARTICLE 54K PROTEIN SRP54"/>
    <property type="match status" value="1"/>
</dbReference>
<comment type="similarity">
    <text evidence="2 10">Belongs to the GTP-binding SRP family. SRP54 subfamily.</text>
</comment>
<dbReference type="Pfam" id="PF00448">
    <property type="entry name" value="SRP54"/>
    <property type="match status" value="1"/>
</dbReference>
<feature type="binding site" evidence="10">
    <location>
        <begin position="112"/>
        <end position="119"/>
    </location>
    <ligand>
        <name>GTP</name>
        <dbReference type="ChEBI" id="CHEBI:37565"/>
    </ligand>
</feature>
<dbReference type="SMART" id="SM00962">
    <property type="entry name" value="SRP54"/>
    <property type="match status" value="1"/>
</dbReference>
<dbReference type="HAMAP" id="MF_00306">
    <property type="entry name" value="SRP54"/>
    <property type="match status" value="1"/>
</dbReference>
<organism evidence="12 13">
    <name type="scientific">Govanella unica</name>
    <dbReference type="NCBI Taxonomy" id="2975056"/>
    <lineage>
        <taxon>Bacteria</taxon>
        <taxon>Pseudomonadati</taxon>
        <taxon>Pseudomonadota</taxon>
        <taxon>Alphaproteobacteria</taxon>
        <taxon>Emcibacterales</taxon>
        <taxon>Govanellaceae</taxon>
        <taxon>Govanella</taxon>
    </lineage>
</organism>
<dbReference type="AlphaFoldDB" id="A0A9X3Z6A3"/>
<evidence type="ECO:0000256" key="3">
    <source>
        <dbReference type="ARBA" id="ARBA00022741"/>
    </source>
</evidence>
<name>A0A9X3Z6A3_9PROT</name>
<dbReference type="InterPro" id="IPR022941">
    <property type="entry name" value="SRP54"/>
</dbReference>
<dbReference type="InterPro" id="IPR004780">
    <property type="entry name" value="SRP"/>
</dbReference>
<dbReference type="RefSeq" id="WP_274942428.1">
    <property type="nucleotide sequence ID" value="NZ_JANWOI010000001.1"/>
</dbReference>
<feature type="binding site" evidence="10">
    <location>
        <begin position="253"/>
        <end position="256"/>
    </location>
    <ligand>
        <name>GTP</name>
        <dbReference type="ChEBI" id="CHEBI:37565"/>
    </ligand>
</feature>
<comment type="subunit">
    <text evidence="10">Part of the signal recognition particle protein translocation system, which is composed of SRP and FtsY. SRP is a ribonucleoprotein composed of Ffh and a 4.5S RNA molecule.</text>
</comment>
<evidence type="ECO:0000256" key="4">
    <source>
        <dbReference type="ARBA" id="ARBA00022801"/>
    </source>
</evidence>
<accession>A0A9X3Z6A3</accession>
<feature type="domain" description="SRP54-type proteins GTP-binding" evidence="11">
    <location>
        <begin position="274"/>
        <end position="287"/>
    </location>
</feature>
<dbReference type="Gene3D" id="3.40.50.300">
    <property type="entry name" value="P-loop containing nucleotide triphosphate hydrolases"/>
    <property type="match status" value="1"/>
</dbReference>
<dbReference type="GO" id="GO:0005525">
    <property type="term" value="F:GTP binding"/>
    <property type="evidence" value="ECO:0007669"/>
    <property type="project" value="UniProtKB-UniRule"/>
</dbReference>
<evidence type="ECO:0000256" key="10">
    <source>
        <dbReference type="HAMAP-Rule" id="MF_00306"/>
    </source>
</evidence>
<reference evidence="12" key="2">
    <citation type="journal article" date="2023" name="Syst. Appl. Microbiol.">
        <title>Govania unica gen. nov., sp. nov., a rare biosphere bacterium that represents a novel family in the class Alphaproteobacteria.</title>
        <authorList>
            <person name="Vandamme P."/>
            <person name="Peeters C."/>
            <person name="Hettiarachchi A."/>
            <person name="Cnockaert M."/>
            <person name="Carlier A."/>
        </authorList>
    </citation>
    <scope>NUCLEOTIDE SEQUENCE</scope>
    <source>
        <strain evidence="12">LMG 31809</strain>
    </source>
</reference>
<evidence type="ECO:0000256" key="8">
    <source>
        <dbReference type="ARBA" id="ARBA00023274"/>
    </source>
</evidence>
<evidence type="ECO:0000259" key="11">
    <source>
        <dbReference type="PROSITE" id="PS00300"/>
    </source>
</evidence>
<dbReference type="InterPro" id="IPR036891">
    <property type="entry name" value="Signal_recog_part_SRP54_M_sf"/>
</dbReference>
<comment type="caution">
    <text evidence="12">The sequence shown here is derived from an EMBL/GenBank/DDBJ whole genome shotgun (WGS) entry which is preliminary data.</text>
</comment>
<dbReference type="InterPro" id="IPR003593">
    <property type="entry name" value="AAA+_ATPase"/>
</dbReference>
<comment type="domain">
    <text evidence="10">Composed of three domains: the N-terminal N domain, which is responsible for interactions with the ribosome, the central G domain, which binds GTP, and the C-terminal M domain, which binds the RNA and the signal sequence of the RNC.</text>
</comment>
<dbReference type="GO" id="GO:0048500">
    <property type="term" value="C:signal recognition particle"/>
    <property type="evidence" value="ECO:0007669"/>
    <property type="project" value="UniProtKB-UniRule"/>
</dbReference>
<keyword evidence="7 10" id="KW-0733">Signal recognition particle</keyword>
<dbReference type="InterPro" id="IPR027417">
    <property type="entry name" value="P-loop_NTPase"/>
</dbReference>
<sequence length="481" mass="50566">MFDSLSDKLGTILGKLRKSGALSEADVTAAMREVRVALLEADVALPVVKSFVDKVKNRAIGQEVLRSVTPGQMVVKIVHDQLVEMLGGKLEDGATPGISLAADLPVPILMVGLQGSGKTTSTAKIAKRLHEKQRKKVLMASLDVQRPAAQEQLKILGEQIGVATLPIVPGQMPVDIAKRAMNAGRLQGFDVVILDTAGRLHIDAALMSEVQAVRDAVNPHETLLVADSLTGQDAVNVAKQFDEQVGITGVVLTRMDGDGRGGAALSMRAVTGKPIKLAGVGEKLDALEDFHPDRVASRILGMGDVVGLVERAAESIATEDAERIAKKMKAGSFDLDDLRMQLKQMTKLGGMSGILGMLPGMGKMQQAMASANMDDGVLRRQIAIIESMTAKERRKPDLLNASRKRRVAAGAGVGVPDINRLLKMHQQMATMMKKMGKGGGLLKGLFGGGGMPGGMGGLGGFGGGMGGGGLPPGFDKFLPKK</sequence>
<dbReference type="InterPro" id="IPR000897">
    <property type="entry name" value="SRP54_GTPase_dom"/>
</dbReference>
<evidence type="ECO:0000313" key="13">
    <source>
        <dbReference type="Proteomes" id="UP001141619"/>
    </source>
</evidence>
<dbReference type="NCBIfam" id="TIGR00959">
    <property type="entry name" value="ffh"/>
    <property type="match status" value="1"/>
</dbReference>
<dbReference type="Pfam" id="PF02881">
    <property type="entry name" value="SRP54_N"/>
    <property type="match status" value="1"/>
</dbReference>
<comment type="subcellular location">
    <subcellularLocation>
        <location evidence="1">Cell inner membrane</location>
        <topology evidence="1">Peripheral membrane protein</topology>
        <orientation evidence="1">Cytoplasmic side</orientation>
    </subcellularLocation>
    <subcellularLocation>
        <location evidence="10">Cytoplasm</location>
    </subcellularLocation>
    <text evidence="10">The SRP-RNC complex is targeted to the cytoplasmic membrane.</text>
</comment>
<keyword evidence="6 10" id="KW-0342">GTP-binding</keyword>
<keyword evidence="4 10" id="KW-0378">Hydrolase</keyword>
<evidence type="ECO:0000256" key="9">
    <source>
        <dbReference type="ARBA" id="ARBA00048027"/>
    </source>
</evidence>
<keyword evidence="10" id="KW-0963">Cytoplasm</keyword>
<keyword evidence="3 10" id="KW-0547">Nucleotide-binding</keyword>
<dbReference type="SUPFAM" id="SSF52540">
    <property type="entry name" value="P-loop containing nucleoside triphosphate hydrolases"/>
    <property type="match status" value="1"/>
</dbReference>
<dbReference type="GO" id="GO:0003924">
    <property type="term" value="F:GTPase activity"/>
    <property type="evidence" value="ECO:0007669"/>
    <property type="project" value="UniProtKB-UniRule"/>
</dbReference>
<dbReference type="PROSITE" id="PS00300">
    <property type="entry name" value="SRP54"/>
    <property type="match status" value="1"/>
</dbReference>
<gene>
    <name evidence="10 12" type="primary">ffh</name>
    <name evidence="12" type="ORF">NYP16_01970</name>
</gene>